<feature type="transmembrane region" description="Helical" evidence="10">
    <location>
        <begin position="186"/>
        <end position="203"/>
    </location>
</feature>
<feature type="transmembrane region" description="Helical" evidence="10">
    <location>
        <begin position="84"/>
        <end position="105"/>
    </location>
</feature>
<feature type="transmembrane region" description="Helical" evidence="10">
    <location>
        <begin position="50"/>
        <end position="78"/>
    </location>
</feature>
<dbReference type="Pfam" id="PF02660">
    <property type="entry name" value="G3P_acyltransf"/>
    <property type="match status" value="1"/>
</dbReference>
<feature type="transmembrane region" description="Helical" evidence="10">
    <location>
        <begin position="117"/>
        <end position="145"/>
    </location>
</feature>
<reference evidence="11 12" key="1">
    <citation type="journal article" date="2013" name="J. Mol. Microbiol. Biotechnol.">
        <title>Analysis of the Complete Genomes of Acholeplasma brassicae , A. palmae and A. laidlawii and Their Comparison to the Obligate Parasites from ' Candidatus Phytoplasma'.</title>
        <authorList>
            <person name="Kube M."/>
            <person name="Siewert C."/>
            <person name="Migdoll A.M."/>
            <person name="Duduk B."/>
            <person name="Holz S."/>
            <person name="Rabus R."/>
            <person name="Seemuller E."/>
            <person name="Mitrovic J."/>
            <person name="Muller I."/>
            <person name="Buttner C."/>
            <person name="Reinhardt R."/>
        </authorList>
    </citation>
    <scope>NUCLEOTIDE SEQUENCE [LARGE SCALE GENOMIC DNA]</scope>
    <source>
        <strain evidence="11 12">J233</strain>
    </source>
</reference>
<dbReference type="HAMAP" id="MF_01043">
    <property type="entry name" value="PlsY"/>
    <property type="match status" value="1"/>
</dbReference>
<keyword evidence="1 10" id="KW-1003">Cell membrane</keyword>
<dbReference type="PANTHER" id="PTHR30309:SF0">
    <property type="entry name" value="GLYCEROL-3-PHOSPHATE ACYLTRANSFERASE-RELATED"/>
    <property type="match status" value="1"/>
</dbReference>
<evidence type="ECO:0000256" key="7">
    <source>
        <dbReference type="ARBA" id="ARBA00023136"/>
    </source>
</evidence>
<evidence type="ECO:0000256" key="6">
    <source>
        <dbReference type="ARBA" id="ARBA00023098"/>
    </source>
</evidence>
<evidence type="ECO:0000256" key="1">
    <source>
        <dbReference type="ARBA" id="ARBA00022475"/>
    </source>
</evidence>
<evidence type="ECO:0000256" key="10">
    <source>
        <dbReference type="HAMAP-Rule" id="MF_01043"/>
    </source>
</evidence>
<feature type="transmembrane region" description="Helical" evidence="10">
    <location>
        <begin position="6"/>
        <end position="29"/>
    </location>
</feature>
<keyword evidence="4 10" id="KW-0812">Transmembrane</keyword>
<evidence type="ECO:0000256" key="3">
    <source>
        <dbReference type="ARBA" id="ARBA00022679"/>
    </source>
</evidence>
<keyword evidence="11" id="KW-0012">Acyltransferase</keyword>
<dbReference type="GO" id="GO:0043772">
    <property type="term" value="F:acyl-phosphate glycerol-3-phosphate acyltransferase activity"/>
    <property type="evidence" value="ECO:0007669"/>
    <property type="project" value="UniProtKB-UniRule"/>
</dbReference>
<sequence>MTIFYIVLLMIFSYLLGSIPFGLVVGKLFKKIDIREHGSKNVGSTNAVRVLGFKWGVLTFIFDCLKGALPILIVKYFIGDTNLYVLGSVNVIIMYGAASVIGHIYPIYIGFKGGKAVATSVGAVIAISPIIGVSGILIFFLIVWITKYASIASMIASVSVGVALWVDTVWLTIFIDAGPNNNSLQYNLVNLILVSVLVCMILYKHRKNFIKLLKGTENKFGSKKDK</sequence>
<dbReference type="InterPro" id="IPR003811">
    <property type="entry name" value="G3P_acylTferase_PlsY"/>
</dbReference>
<dbReference type="PANTHER" id="PTHR30309">
    <property type="entry name" value="INNER MEMBRANE PROTEIN YGIH"/>
    <property type="match status" value="1"/>
</dbReference>
<comment type="catalytic activity">
    <reaction evidence="10">
        <text>an acyl phosphate + sn-glycerol 3-phosphate = a 1-acyl-sn-glycero-3-phosphate + phosphate</text>
        <dbReference type="Rhea" id="RHEA:34075"/>
        <dbReference type="ChEBI" id="CHEBI:43474"/>
        <dbReference type="ChEBI" id="CHEBI:57597"/>
        <dbReference type="ChEBI" id="CHEBI:57970"/>
        <dbReference type="ChEBI" id="CHEBI:59918"/>
        <dbReference type="EC" id="2.3.1.275"/>
    </reaction>
</comment>
<keyword evidence="9 10" id="KW-1208">Phospholipid metabolism</keyword>
<keyword evidence="2 10" id="KW-0444">Lipid biosynthesis</keyword>
<gene>
    <name evidence="10 11" type="primary">plsY</name>
    <name evidence="11" type="ORF">BN85410110</name>
</gene>
<dbReference type="GO" id="GO:0008654">
    <property type="term" value="P:phospholipid biosynthetic process"/>
    <property type="evidence" value="ECO:0007669"/>
    <property type="project" value="UniProtKB-UniRule"/>
</dbReference>
<dbReference type="NCBIfam" id="TIGR00023">
    <property type="entry name" value="glycerol-3-phosphate 1-O-acyltransferase PlsY"/>
    <property type="match status" value="1"/>
</dbReference>
<comment type="similarity">
    <text evidence="10">Belongs to the PlsY family.</text>
</comment>
<dbReference type="AlphaFoldDB" id="U4KLC0"/>
<keyword evidence="7 10" id="KW-0472">Membrane</keyword>
<organism evidence="11 12">
    <name type="scientific">Alteracholeplasma palmae (strain ATCC 49389 / J233)</name>
    <name type="common">Acholeplasma palmae</name>
    <dbReference type="NCBI Taxonomy" id="1318466"/>
    <lineage>
        <taxon>Bacteria</taxon>
        <taxon>Bacillati</taxon>
        <taxon>Mycoplasmatota</taxon>
        <taxon>Mollicutes</taxon>
        <taxon>Acholeplasmatales</taxon>
        <taxon>Acholeplasmataceae</taxon>
        <taxon>Acholeplasma</taxon>
    </lineage>
</organism>
<evidence type="ECO:0000256" key="2">
    <source>
        <dbReference type="ARBA" id="ARBA00022516"/>
    </source>
</evidence>
<evidence type="ECO:0000256" key="5">
    <source>
        <dbReference type="ARBA" id="ARBA00022989"/>
    </source>
</evidence>
<protein>
    <recommendedName>
        <fullName evidence="10">Glycerol-3-phosphate acyltransferase</fullName>
    </recommendedName>
    <alternativeName>
        <fullName evidence="10">Acyl-PO4 G3P acyltransferase</fullName>
    </alternativeName>
    <alternativeName>
        <fullName evidence="10">Acyl-phosphate--glycerol-3-phosphate acyltransferase</fullName>
    </alternativeName>
    <alternativeName>
        <fullName evidence="10">G3P acyltransferase</fullName>
        <shortName evidence="10">GPAT</shortName>
        <ecNumber evidence="10">2.3.1.275</ecNumber>
    </alternativeName>
    <alternativeName>
        <fullName evidence="10">Lysophosphatidic acid synthase</fullName>
        <shortName evidence="10">LPA synthase</shortName>
    </alternativeName>
</protein>
<keyword evidence="12" id="KW-1185">Reference proteome</keyword>
<keyword evidence="3 10" id="KW-0808">Transferase</keyword>
<keyword evidence="6 10" id="KW-0443">Lipid metabolism</keyword>
<evidence type="ECO:0000256" key="9">
    <source>
        <dbReference type="ARBA" id="ARBA00023264"/>
    </source>
</evidence>
<dbReference type="HOGENOM" id="CLU_081254_1_0_14"/>
<evidence type="ECO:0000256" key="4">
    <source>
        <dbReference type="ARBA" id="ARBA00022692"/>
    </source>
</evidence>
<dbReference type="Proteomes" id="UP000032740">
    <property type="component" value="Chromosome"/>
</dbReference>
<proteinExistence type="inferred from homology"/>
<dbReference type="STRING" id="1318466.BN85410110"/>
<dbReference type="OrthoDB" id="9777124at2"/>
<evidence type="ECO:0000313" key="11">
    <source>
        <dbReference type="EMBL" id="CCV64588.1"/>
    </source>
</evidence>
<dbReference type="EC" id="2.3.1.275" evidence="10"/>
<evidence type="ECO:0000313" key="12">
    <source>
        <dbReference type="Proteomes" id="UP000032740"/>
    </source>
</evidence>
<dbReference type="UniPathway" id="UPA00085"/>
<keyword evidence="5 10" id="KW-1133">Transmembrane helix</keyword>
<dbReference type="SMART" id="SM01207">
    <property type="entry name" value="G3P_acyltransf"/>
    <property type="match status" value="1"/>
</dbReference>
<keyword evidence="8 10" id="KW-0594">Phospholipid biosynthesis</keyword>
<name>U4KLC0_ALTPJ</name>
<comment type="subcellular location">
    <subcellularLocation>
        <location evidence="10">Cell membrane</location>
        <topology evidence="10">Multi-pass membrane protein</topology>
    </subcellularLocation>
</comment>
<comment type="pathway">
    <text evidence="10">Lipid metabolism; phospholipid metabolism.</text>
</comment>
<accession>U4KLC0</accession>
<dbReference type="KEGG" id="apal:BN85410110"/>
<comment type="subunit">
    <text evidence="10">Probably interacts with PlsX.</text>
</comment>
<comment type="function">
    <text evidence="10">Catalyzes the transfer of an acyl group from acyl-phosphate (acyl-PO(4)) to glycerol-3-phosphate (G3P) to form lysophosphatidic acid (LPA). This enzyme utilizes acyl-phosphate as fatty acyl donor, but not acyl-CoA or acyl-ACP.</text>
</comment>
<dbReference type="RefSeq" id="WP_026660770.1">
    <property type="nucleotide sequence ID" value="NC_022538.1"/>
</dbReference>
<feature type="transmembrane region" description="Helical" evidence="10">
    <location>
        <begin position="151"/>
        <end position="174"/>
    </location>
</feature>
<dbReference type="EMBL" id="FO681347">
    <property type="protein sequence ID" value="CCV64588.1"/>
    <property type="molecule type" value="Genomic_DNA"/>
</dbReference>
<dbReference type="GO" id="GO:0005886">
    <property type="term" value="C:plasma membrane"/>
    <property type="evidence" value="ECO:0007669"/>
    <property type="project" value="UniProtKB-SubCell"/>
</dbReference>
<evidence type="ECO:0000256" key="8">
    <source>
        <dbReference type="ARBA" id="ARBA00023209"/>
    </source>
</evidence>